<feature type="region of interest" description="Disordered" evidence="1">
    <location>
        <begin position="134"/>
        <end position="172"/>
    </location>
</feature>
<proteinExistence type="predicted"/>
<dbReference type="EMBL" id="CM007387">
    <property type="protein sequence ID" value="ONK64045.1"/>
    <property type="molecule type" value="Genomic_DNA"/>
</dbReference>
<dbReference type="Proteomes" id="UP000243459">
    <property type="component" value="Chromosome 7"/>
</dbReference>
<keyword evidence="3" id="KW-1185">Reference proteome</keyword>
<organism evidence="2 3">
    <name type="scientific">Asparagus officinalis</name>
    <name type="common">Garden asparagus</name>
    <dbReference type="NCBI Taxonomy" id="4686"/>
    <lineage>
        <taxon>Eukaryota</taxon>
        <taxon>Viridiplantae</taxon>
        <taxon>Streptophyta</taxon>
        <taxon>Embryophyta</taxon>
        <taxon>Tracheophyta</taxon>
        <taxon>Spermatophyta</taxon>
        <taxon>Magnoliopsida</taxon>
        <taxon>Liliopsida</taxon>
        <taxon>Asparagales</taxon>
        <taxon>Asparagaceae</taxon>
        <taxon>Asparagoideae</taxon>
        <taxon>Asparagus</taxon>
    </lineage>
</organism>
<name>A0A5P1EDS3_ASPOF</name>
<dbReference type="Gramene" id="ONK64045">
    <property type="protein sequence ID" value="ONK64045"/>
    <property type="gene ID" value="A4U43_C07F21530"/>
</dbReference>
<evidence type="ECO:0000313" key="2">
    <source>
        <dbReference type="EMBL" id="ONK64045.1"/>
    </source>
</evidence>
<evidence type="ECO:0000313" key="3">
    <source>
        <dbReference type="Proteomes" id="UP000243459"/>
    </source>
</evidence>
<feature type="compositionally biased region" description="Basic and acidic residues" evidence="1">
    <location>
        <begin position="137"/>
        <end position="151"/>
    </location>
</feature>
<dbReference type="AlphaFoldDB" id="A0A5P1EDS3"/>
<protein>
    <submittedName>
        <fullName evidence="2">Uncharacterized protein</fullName>
    </submittedName>
</protein>
<sequence>MTMTARGGLSAAKLPRSLVELGHEGERVLRRREGVEIVRSDGGLGGSAGRARQDRGRRRCGEAAIWSGGVGKWKLRAVSSGFGGPDPRWQAWSGVRASGGMRVGCRASSCALADRGQREGMVRRASASLRQFGAVGKGREAGRRGASERRGPASIGLEEGRPKADEGWERRG</sequence>
<evidence type="ECO:0000256" key="1">
    <source>
        <dbReference type="SAM" id="MobiDB-lite"/>
    </source>
</evidence>
<feature type="compositionally biased region" description="Basic and acidic residues" evidence="1">
    <location>
        <begin position="158"/>
        <end position="172"/>
    </location>
</feature>
<gene>
    <name evidence="2" type="ORF">A4U43_C07F21530</name>
</gene>
<accession>A0A5P1EDS3</accession>
<reference evidence="3" key="1">
    <citation type="journal article" date="2017" name="Nat. Commun.">
        <title>The asparagus genome sheds light on the origin and evolution of a young Y chromosome.</title>
        <authorList>
            <person name="Harkess A."/>
            <person name="Zhou J."/>
            <person name="Xu C."/>
            <person name="Bowers J.E."/>
            <person name="Van der Hulst R."/>
            <person name="Ayyampalayam S."/>
            <person name="Mercati F."/>
            <person name="Riccardi P."/>
            <person name="McKain M.R."/>
            <person name="Kakrana A."/>
            <person name="Tang H."/>
            <person name="Ray J."/>
            <person name="Groenendijk J."/>
            <person name="Arikit S."/>
            <person name="Mathioni S.M."/>
            <person name="Nakano M."/>
            <person name="Shan H."/>
            <person name="Telgmann-Rauber A."/>
            <person name="Kanno A."/>
            <person name="Yue Z."/>
            <person name="Chen H."/>
            <person name="Li W."/>
            <person name="Chen Y."/>
            <person name="Xu X."/>
            <person name="Zhang Y."/>
            <person name="Luo S."/>
            <person name="Chen H."/>
            <person name="Gao J."/>
            <person name="Mao Z."/>
            <person name="Pires J.C."/>
            <person name="Luo M."/>
            <person name="Kudrna D."/>
            <person name="Wing R.A."/>
            <person name="Meyers B.C."/>
            <person name="Yi K."/>
            <person name="Kong H."/>
            <person name="Lavrijsen P."/>
            <person name="Sunseri F."/>
            <person name="Falavigna A."/>
            <person name="Ye Y."/>
            <person name="Leebens-Mack J.H."/>
            <person name="Chen G."/>
        </authorList>
    </citation>
    <scope>NUCLEOTIDE SEQUENCE [LARGE SCALE GENOMIC DNA]</scope>
    <source>
        <strain evidence="3">cv. DH0086</strain>
    </source>
</reference>